<comment type="caution">
    <text evidence="1">The sequence shown here is derived from an EMBL/GenBank/DDBJ whole genome shotgun (WGS) entry which is preliminary data.</text>
</comment>
<sequence length="217" mass="24778">MSYVNDIQRLVNTALSELQQAIDEKKIQPNPVSEESFLCRWFAQAIKKHRFGSSVANEMTLWVQQGRSMGKNADLKGQLLHISNVYRHFFSDDKSDRAITRDQLDALIDSLDDGQWMVNIQYEINRKVKVISDGQHSFAICAKALESAFDADGKLIKPLSFYVRCPESEFIDLAVSQDMALTKVTDYKSIVKYHAEYQLWPENRANCLAVLPANMKP</sequence>
<organism evidence="1 2">
    <name type="scientific">Veronia pacifica</name>
    <dbReference type="NCBI Taxonomy" id="1080227"/>
    <lineage>
        <taxon>Bacteria</taxon>
        <taxon>Pseudomonadati</taxon>
        <taxon>Pseudomonadota</taxon>
        <taxon>Gammaproteobacteria</taxon>
        <taxon>Vibrionales</taxon>
        <taxon>Vibrionaceae</taxon>
        <taxon>Veronia</taxon>
    </lineage>
</organism>
<reference evidence="1 2" key="1">
    <citation type="submission" date="2016-05" db="EMBL/GenBank/DDBJ databases">
        <title>Genomic Taxonomy of the Vibrionaceae.</title>
        <authorList>
            <person name="Gomez-Gil B."/>
            <person name="Enciso-Ibarra J."/>
        </authorList>
    </citation>
    <scope>NUCLEOTIDE SEQUENCE [LARGE SCALE GENOMIC DNA]</scope>
    <source>
        <strain evidence="1 2">CAIM 1920</strain>
    </source>
</reference>
<dbReference type="Proteomes" id="UP000094936">
    <property type="component" value="Unassembled WGS sequence"/>
</dbReference>
<dbReference type="AlphaFoldDB" id="A0A1C3ED94"/>
<evidence type="ECO:0000313" key="1">
    <source>
        <dbReference type="EMBL" id="ODA31208.1"/>
    </source>
</evidence>
<gene>
    <name evidence="1" type="ORF">A8L45_17765</name>
</gene>
<dbReference type="InterPro" id="IPR021316">
    <property type="entry name" value="DUF2913"/>
</dbReference>
<dbReference type="OrthoDB" id="5814407at2"/>
<keyword evidence="2" id="KW-1185">Reference proteome</keyword>
<name>A0A1C3ED94_9GAMM</name>
<accession>A0A1C3ED94</accession>
<proteinExistence type="predicted"/>
<dbReference type="STRING" id="1080227.A8L45_17765"/>
<evidence type="ECO:0008006" key="3">
    <source>
        <dbReference type="Google" id="ProtNLM"/>
    </source>
</evidence>
<dbReference type="Pfam" id="PF11140">
    <property type="entry name" value="DUF2913"/>
    <property type="match status" value="1"/>
</dbReference>
<evidence type="ECO:0000313" key="2">
    <source>
        <dbReference type="Proteomes" id="UP000094936"/>
    </source>
</evidence>
<dbReference type="RefSeq" id="WP_068904707.1">
    <property type="nucleotide sequence ID" value="NZ_JBHUIF010000029.1"/>
</dbReference>
<protein>
    <recommendedName>
        <fullName evidence="3">DUF2913 family protein</fullName>
    </recommendedName>
</protein>
<dbReference type="EMBL" id="LYBM01000039">
    <property type="protein sequence ID" value="ODA31208.1"/>
    <property type="molecule type" value="Genomic_DNA"/>
</dbReference>